<accession>A0ABY6HMC4</accession>
<dbReference type="Gene3D" id="3.40.30.10">
    <property type="entry name" value="Glutaredoxin"/>
    <property type="match status" value="1"/>
</dbReference>
<dbReference type="PANTHER" id="PTHR42899">
    <property type="entry name" value="SPERMATOGENESIS-ASSOCIATED PROTEIN 20"/>
    <property type="match status" value="1"/>
</dbReference>
<dbReference type="PANTHER" id="PTHR42899:SF1">
    <property type="entry name" value="SPERMATOGENESIS-ASSOCIATED PROTEIN 20"/>
    <property type="match status" value="1"/>
</dbReference>
<dbReference type="Gene3D" id="1.50.10.10">
    <property type="match status" value="1"/>
</dbReference>
<evidence type="ECO:0000313" key="2">
    <source>
        <dbReference type="EMBL" id="UYP44037.1"/>
    </source>
</evidence>
<reference evidence="2" key="1">
    <citation type="submission" date="2022-09" db="EMBL/GenBank/DDBJ databases">
        <title>Actin cytoskeleton and complex cell architecture in an #Asgard archaeon.</title>
        <authorList>
            <person name="Ponce Toledo R.I."/>
            <person name="Schleper C."/>
            <person name="Rodrigues Oliveira T."/>
            <person name="Wollweber F."/>
            <person name="Xu J."/>
            <person name="Rittmann S."/>
            <person name="Klingl A."/>
            <person name="Pilhofer M."/>
        </authorList>
    </citation>
    <scope>NUCLEOTIDE SEQUENCE</scope>
    <source>
        <strain evidence="2">B-35</strain>
    </source>
</reference>
<dbReference type="InterPro" id="IPR024705">
    <property type="entry name" value="Ssp411"/>
</dbReference>
<keyword evidence="3" id="KW-1185">Reference proteome</keyword>
<sequence length="703" mass="81466">MNQLQFETSPYLKQHAENPVNWVSYSSSAIKRAMSEKKLIFLSIGYSSCHWCHVMAHESFEDPKIAKILNHHFISIKIDREERPDIDHVYQTLGQVMGVQGGWPLSVFLTPNNKPMYVGTYFPKQTNFGRIGFEELLHKLVAIYKSQPQEIEEQGIKILSYVENIFKRSNGKEKSDVKLNEINYSPQIEKILTKIQQNFDEIHGGFGKSPKFPNFPTYVFLLRELNSIKNSLPSLHADLKRNILHSLRKMASGGIYDHIGGGFHRYSVDAKWTIPHFEKMLYDNAMALVAYSEAYLYFKEPEFKAIVKEIIFWIQSEMKDPSGGFFSAMDADSEGKEGKYYGWSISELKALLDEQEQEEFFEKYNISVQGNFDNNLNILTVKQSNSNKTRDVESNSVDLEENMQLTKIKEKLLHHRSNRISPSKDSKVISSWNGLLLHGLFSAHRIFEDEEYGSKILQMTAKLFGFFEENIVNYATGQMFRIFTESQAKIPGNLDDYAYFIQGILDRYSIFYQHSDFALLELLMKYVINNFYDYESKTFFYTDHTVNDISIRPIKEMDMPLPSPSAIMAENLLRYHYFFHNEDFHLIANSIISRQFEMAENHPDFSSSLLMAFQLARNGFDELTVLIDNTNANSKKEIKKMLREFYIPFLVTYFGSENASISRLKEKSHLPGAPFTAFLCHNFICANPTQSLEGIKALLHNYY</sequence>
<evidence type="ECO:0000259" key="1">
    <source>
        <dbReference type="Pfam" id="PF03190"/>
    </source>
</evidence>
<evidence type="ECO:0000313" key="3">
    <source>
        <dbReference type="Proteomes" id="UP001208689"/>
    </source>
</evidence>
<feature type="domain" description="Spermatogenesis-associated protein 20-like TRX" evidence="1">
    <location>
        <begin position="2"/>
        <end position="160"/>
    </location>
</feature>
<dbReference type="Pfam" id="PF03190">
    <property type="entry name" value="Thioredox_DsbH"/>
    <property type="match status" value="1"/>
</dbReference>
<proteinExistence type="predicted"/>
<dbReference type="InterPro" id="IPR036249">
    <property type="entry name" value="Thioredoxin-like_sf"/>
</dbReference>
<dbReference type="InterPro" id="IPR008928">
    <property type="entry name" value="6-hairpin_glycosidase_sf"/>
</dbReference>
<dbReference type="SUPFAM" id="SSF48208">
    <property type="entry name" value="Six-hairpin glycosidases"/>
    <property type="match status" value="1"/>
</dbReference>
<dbReference type="PIRSF" id="PIRSF006402">
    <property type="entry name" value="UCP006402_thioredoxin"/>
    <property type="match status" value="1"/>
</dbReference>
<dbReference type="Proteomes" id="UP001208689">
    <property type="component" value="Chromosome"/>
</dbReference>
<organism evidence="2 3">
    <name type="scientific">Candidatus Lokiarchaeum ossiferum</name>
    <dbReference type="NCBI Taxonomy" id="2951803"/>
    <lineage>
        <taxon>Archaea</taxon>
        <taxon>Promethearchaeati</taxon>
        <taxon>Promethearchaeota</taxon>
        <taxon>Promethearchaeia</taxon>
        <taxon>Promethearchaeales</taxon>
        <taxon>Promethearchaeaceae</taxon>
        <taxon>Candidatus Lokiarchaeum</taxon>
    </lineage>
</organism>
<dbReference type="SUPFAM" id="SSF52833">
    <property type="entry name" value="Thioredoxin-like"/>
    <property type="match status" value="1"/>
</dbReference>
<dbReference type="EMBL" id="CP104013">
    <property type="protein sequence ID" value="UYP44037.1"/>
    <property type="molecule type" value="Genomic_DNA"/>
</dbReference>
<protein>
    <recommendedName>
        <fullName evidence="1">Spermatogenesis-associated protein 20-like TRX domain-containing protein</fullName>
    </recommendedName>
</protein>
<dbReference type="InterPro" id="IPR012341">
    <property type="entry name" value="6hp_glycosidase-like_sf"/>
</dbReference>
<gene>
    <name evidence="2" type="ORF">NEF87_000322</name>
</gene>
<name>A0ABY6HMC4_9ARCH</name>
<dbReference type="InterPro" id="IPR004879">
    <property type="entry name" value="Ssp411-like_TRX"/>
</dbReference>
<dbReference type="CDD" id="cd02955">
    <property type="entry name" value="SSP411"/>
    <property type="match status" value="1"/>
</dbReference>